<evidence type="ECO:0000256" key="1">
    <source>
        <dbReference type="SAM" id="Phobius"/>
    </source>
</evidence>
<feature type="transmembrane region" description="Helical" evidence="1">
    <location>
        <begin position="197"/>
        <end position="215"/>
    </location>
</feature>
<dbReference type="EMBL" id="JABBGG010000023">
    <property type="protein sequence ID" value="NML63569.1"/>
    <property type="molecule type" value="Genomic_DNA"/>
</dbReference>
<keyword evidence="1" id="KW-0812">Transmembrane</keyword>
<accession>A0A848HU41</accession>
<feature type="transmembrane region" description="Helical" evidence="1">
    <location>
        <begin position="116"/>
        <end position="140"/>
    </location>
</feature>
<dbReference type="AlphaFoldDB" id="A0A848HU41"/>
<reference evidence="2 3" key="1">
    <citation type="submission" date="2020-04" db="EMBL/GenBank/DDBJ databases">
        <title>Massilia sp. RP-1-19 isolated from soil.</title>
        <authorList>
            <person name="Dahal R.H."/>
        </authorList>
    </citation>
    <scope>NUCLEOTIDE SEQUENCE [LARGE SCALE GENOMIC DNA]</scope>
    <source>
        <strain evidence="2 3">RP-1-19</strain>
    </source>
</reference>
<evidence type="ECO:0000313" key="2">
    <source>
        <dbReference type="EMBL" id="NML63569.1"/>
    </source>
</evidence>
<dbReference type="Pfam" id="PF11067">
    <property type="entry name" value="DUF2868"/>
    <property type="match status" value="1"/>
</dbReference>
<feature type="transmembrane region" description="Helical" evidence="1">
    <location>
        <begin position="86"/>
        <end position="104"/>
    </location>
</feature>
<keyword evidence="1" id="KW-1133">Transmembrane helix</keyword>
<proteinExistence type="predicted"/>
<name>A0A848HU41_9BURK</name>
<feature type="transmembrane region" description="Helical" evidence="1">
    <location>
        <begin position="236"/>
        <end position="258"/>
    </location>
</feature>
<protein>
    <submittedName>
        <fullName evidence="2">DUF2868 domain-containing protein</fullName>
    </submittedName>
</protein>
<keyword evidence="3" id="KW-1185">Reference proteome</keyword>
<organism evidence="2 3">
    <name type="scientific">Massilia polaris</name>
    <dbReference type="NCBI Taxonomy" id="2728846"/>
    <lineage>
        <taxon>Bacteria</taxon>
        <taxon>Pseudomonadati</taxon>
        <taxon>Pseudomonadota</taxon>
        <taxon>Betaproteobacteria</taxon>
        <taxon>Burkholderiales</taxon>
        <taxon>Oxalobacteraceae</taxon>
        <taxon>Telluria group</taxon>
        <taxon>Massilia</taxon>
    </lineage>
</organism>
<comment type="caution">
    <text evidence="2">The sequence shown here is derived from an EMBL/GenBank/DDBJ whole genome shotgun (WGS) entry which is preliminary data.</text>
</comment>
<keyword evidence="1" id="KW-0472">Membrane</keyword>
<feature type="transmembrane region" description="Helical" evidence="1">
    <location>
        <begin position="278"/>
        <end position="300"/>
    </location>
</feature>
<dbReference type="RefSeq" id="WP_169469660.1">
    <property type="nucleotide sequence ID" value="NZ_JABBGG010000023.1"/>
</dbReference>
<sequence length="491" mass="53872">MNEQVARDVVLVRAIETVDTKSEILSQEDRMYASRSAKELAQWQAADSKSPVTGEHVLQQRAELILKRLSERTPAFAAFAQRRPGLKGFSIALPVAGLILGAGLDRITDPHRVDLLSAPLLAIIGWNLLVYVMLLAWLFVPSKHTGWASKKLLRRASAGKSAIKRKLPQVLSVALLSFMSEWAALRDRLTRARLGRTFHLTAAMFGVGAMLSLYARGFLSQYVAGWESTFLDASQVHAILSVLFAPATAAFNIPGFSIGDIEALRFTRPQTPDAGARWVHLYAGTLFLLVVLPRLVLAFISHWRARALARHFPLDLDQPYFRKLTAQAGANEPGVLRVLPYSFSIDEARDHGLSAIAAMVLGDQARVMLRPSSAYGEELTTLLHDIDLKDSGATLTAVLFNLAATPEKENHGAFLDYVVRHSPRGITVLVDESGFAERLGGPDGQQRLAERIALWQQFCHFHHAPATIVNLLDPARRPIDADAAPVVSAAP</sequence>
<dbReference type="InterPro" id="IPR021296">
    <property type="entry name" value="DUF2868"/>
</dbReference>
<dbReference type="Proteomes" id="UP000583752">
    <property type="component" value="Unassembled WGS sequence"/>
</dbReference>
<gene>
    <name evidence="2" type="ORF">HHL21_21265</name>
</gene>
<evidence type="ECO:0000313" key="3">
    <source>
        <dbReference type="Proteomes" id="UP000583752"/>
    </source>
</evidence>